<dbReference type="OrthoDB" id="660065at2"/>
<evidence type="ECO:0000313" key="1">
    <source>
        <dbReference type="EMBL" id="KIC93657.1"/>
    </source>
</evidence>
<gene>
    <name evidence="1" type="ORF">OI18_15965</name>
</gene>
<dbReference type="EMBL" id="JSVC01000018">
    <property type="protein sequence ID" value="KIC93657.1"/>
    <property type="molecule type" value="Genomic_DNA"/>
</dbReference>
<dbReference type="PROSITE" id="PS51257">
    <property type="entry name" value="PROKAR_LIPOPROTEIN"/>
    <property type="match status" value="1"/>
</dbReference>
<reference evidence="1 2" key="1">
    <citation type="submission" date="2014-11" db="EMBL/GenBank/DDBJ databases">
        <title>Genome sequence of Flavihumibacter solisilvae 3-3.</title>
        <authorList>
            <person name="Zhou G."/>
            <person name="Li M."/>
            <person name="Wang G."/>
        </authorList>
    </citation>
    <scope>NUCLEOTIDE SEQUENCE [LARGE SCALE GENOMIC DNA]</scope>
    <source>
        <strain evidence="1 2">3-3</strain>
    </source>
</reference>
<evidence type="ECO:0000313" key="2">
    <source>
        <dbReference type="Proteomes" id="UP000031408"/>
    </source>
</evidence>
<keyword evidence="2" id="KW-1185">Reference proteome</keyword>
<protein>
    <recommendedName>
        <fullName evidence="3">DUF4595 domain-containing protein</fullName>
    </recommendedName>
</protein>
<organism evidence="1 2">
    <name type="scientific">Flavihumibacter solisilvae</name>
    <dbReference type="NCBI Taxonomy" id="1349421"/>
    <lineage>
        <taxon>Bacteria</taxon>
        <taxon>Pseudomonadati</taxon>
        <taxon>Bacteroidota</taxon>
        <taxon>Chitinophagia</taxon>
        <taxon>Chitinophagales</taxon>
        <taxon>Chitinophagaceae</taxon>
        <taxon>Flavihumibacter</taxon>
    </lineage>
</organism>
<evidence type="ECO:0008006" key="3">
    <source>
        <dbReference type="Google" id="ProtNLM"/>
    </source>
</evidence>
<dbReference type="AlphaFoldDB" id="A0A0C1L0W5"/>
<dbReference type="RefSeq" id="WP_039141575.1">
    <property type="nucleotide sequence ID" value="NZ_JSVC01000018.1"/>
</dbReference>
<sequence>MITRVLSATSVLLFFISCSKDPVNVPINPVGETPGLLMTKRIFQTTLADGQKIIDSFGYVYNDKRQLTRVTYLNLGTYFQLEYKGDLVNKATSFRSNGVKISTQVNVMIWEADGSTIRWDQSTEATNGGIDTAYVYFNFEGQQLRSIRKYLHDQVDDQPYEELVQYTYDAQGGLAYLDHQVNGKVKRHSVEKNDGRKNPYRLMTPASLMYLTGNSLYTTTLTSPLYLAGINNPLQTAADGRTETYGYSYNTQGYPLAMTIGTGYQVSYEYTEE</sequence>
<comment type="caution">
    <text evidence="1">The sequence shown here is derived from an EMBL/GenBank/DDBJ whole genome shotgun (WGS) entry which is preliminary data.</text>
</comment>
<name>A0A0C1L0W5_9BACT</name>
<accession>A0A0C1L0W5</accession>
<proteinExistence type="predicted"/>
<dbReference type="Proteomes" id="UP000031408">
    <property type="component" value="Unassembled WGS sequence"/>
</dbReference>